<dbReference type="AlphaFoldDB" id="A0A813H315"/>
<proteinExistence type="predicted"/>
<dbReference type="Proteomes" id="UP000626109">
    <property type="component" value="Unassembled WGS sequence"/>
</dbReference>
<sequence length="109" mass="12989">FPVFFQRLDDMWNLEGSFVRKVPVEELLQDVERTDIGQITFVNFWVAFEALVDRSDIIRHSSFEEAQLKVEQAEMEFRHAQEEALRRELALAKVLEQRRSLEEQFETLS</sequence>
<evidence type="ECO:0000313" key="2">
    <source>
        <dbReference type="Proteomes" id="UP000626109"/>
    </source>
</evidence>
<feature type="non-terminal residue" evidence="1">
    <location>
        <position position="109"/>
    </location>
</feature>
<gene>
    <name evidence="1" type="ORF">PGLA2088_LOCUS1172</name>
</gene>
<reference evidence="1" key="1">
    <citation type="submission" date="2021-02" db="EMBL/GenBank/DDBJ databases">
        <authorList>
            <person name="Dougan E. K."/>
            <person name="Rhodes N."/>
            <person name="Thang M."/>
            <person name="Chan C."/>
        </authorList>
    </citation>
    <scope>NUCLEOTIDE SEQUENCE</scope>
</reference>
<protein>
    <submittedName>
        <fullName evidence="1">Uncharacterized protein</fullName>
    </submittedName>
</protein>
<organism evidence="1 2">
    <name type="scientific">Polarella glacialis</name>
    <name type="common">Dinoflagellate</name>
    <dbReference type="NCBI Taxonomy" id="89957"/>
    <lineage>
        <taxon>Eukaryota</taxon>
        <taxon>Sar</taxon>
        <taxon>Alveolata</taxon>
        <taxon>Dinophyceae</taxon>
        <taxon>Suessiales</taxon>
        <taxon>Suessiaceae</taxon>
        <taxon>Polarella</taxon>
    </lineage>
</organism>
<name>A0A813H315_POLGL</name>
<dbReference type="EMBL" id="CAJNNW010000886">
    <property type="protein sequence ID" value="CAE8632056.1"/>
    <property type="molecule type" value="Genomic_DNA"/>
</dbReference>
<evidence type="ECO:0000313" key="1">
    <source>
        <dbReference type="EMBL" id="CAE8632056.1"/>
    </source>
</evidence>
<accession>A0A813H315</accession>
<feature type="non-terminal residue" evidence="1">
    <location>
        <position position="1"/>
    </location>
</feature>
<comment type="caution">
    <text evidence="1">The sequence shown here is derived from an EMBL/GenBank/DDBJ whole genome shotgun (WGS) entry which is preliminary data.</text>
</comment>